<accession>A0A538T103</accession>
<dbReference type="Proteomes" id="UP000316852">
    <property type="component" value="Unassembled WGS sequence"/>
</dbReference>
<comment type="caution">
    <text evidence="2">The sequence shown here is derived from an EMBL/GenBank/DDBJ whole genome shotgun (WGS) entry which is preliminary data.</text>
</comment>
<gene>
    <name evidence="2" type="ORF">E6K76_10770</name>
</gene>
<reference evidence="2 3" key="1">
    <citation type="journal article" date="2019" name="Nat. Microbiol.">
        <title>Mediterranean grassland soil C-N compound turnover is dependent on rainfall and depth, and is mediated by genomically divergent microorganisms.</title>
        <authorList>
            <person name="Diamond S."/>
            <person name="Andeer P.F."/>
            <person name="Li Z."/>
            <person name="Crits-Christoph A."/>
            <person name="Burstein D."/>
            <person name="Anantharaman K."/>
            <person name="Lane K.R."/>
            <person name="Thomas B.C."/>
            <person name="Pan C."/>
            <person name="Northen T.R."/>
            <person name="Banfield J.F."/>
        </authorList>
    </citation>
    <scope>NUCLEOTIDE SEQUENCE [LARGE SCALE GENOMIC DNA]</scope>
    <source>
        <strain evidence="2">WS_6</strain>
    </source>
</reference>
<dbReference type="PROSITE" id="PS51257">
    <property type="entry name" value="PROKAR_LIPOPROTEIN"/>
    <property type="match status" value="1"/>
</dbReference>
<dbReference type="SUPFAM" id="SSF48695">
    <property type="entry name" value="Multiheme cytochromes"/>
    <property type="match status" value="1"/>
</dbReference>
<proteinExistence type="predicted"/>
<dbReference type="AlphaFoldDB" id="A0A538T103"/>
<dbReference type="EMBL" id="VBOW01000066">
    <property type="protein sequence ID" value="TMQ57321.1"/>
    <property type="molecule type" value="Genomic_DNA"/>
</dbReference>
<sequence>MIRLPSASRGGSSRGCIVGTLATLGVLACCGHAVAQDLRPARFCGACHGQIRREWETSAMGKSWKNPVFQVFLTDAKAELGEKVLASCVACHAPAAAVTADYKFESPVSQEGVTCNFCHNVSAVDPSPSPASYTFDAANPLLMRGPYSDSDPGSAHGFVYSEIHTKGEFCAACHEHAAAATGVPIEATYSRWKASKAAGGKQCQDCHMPLHAGEAAPNISKRSRGKVHAHSFRGAHGVGALDSVVVLGAAVEGGRLKLSVANRRAGHALPGGGGGMREIALSVTFFGAAGESLSSASVQTYGIQYADAKGATPVPKWLAAKVVRQVEIPPEGTAVEWCDIPPKARRAAAFLVYHFIDPAYLPALKQRQVDLSAHQPVVMARAETKLP</sequence>
<feature type="domain" description="Cytochrome c-552/4" evidence="1">
    <location>
        <begin position="44"/>
        <end position="119"/>
    </location>
</feature>
<organism evidence="2 3">
    <name type="scientific">Eiseniibacteriota bacterium</name>
    <dbReference type="NCBI Taxonomy" id="2212470"/>
    <lineage>
        <taxon>Bacteria</taxon>
        <taxon>Candidatus Eiseniibacteriota</taxon>
    </lineage>
</organism>
<name>A0A538T103_UNCEI</name>
<dbReference type="Pfam" id="PF13435">
    <property type="entry name" value="Cytochrome_C554"/>
    <property type="match status" value="1"/>
</dbReference>
<evidence type="ECO:0000259" key="1">
    <source>
        <dbReference type="Pfam" id="PF13435"/>
    </source>
</evidence>
<dbReference type="InterPro" id="IPR023155">
    <property type="entry name" value="Cyt_c-552/4"/>
</dbReference>
<protein>
    <recommendedName>
        <fullName evidence="1">Cytochrome c-552/4 domain-containing protein</fullName>
    </recommendedName>
</protein>
<dbReference type="Gene3D" id="1.10.1130.10">
    <property type="entry name" value="Flavocytochrome C3, Chain A"/>
    <property type="match status" value="1"/>
</dbReference>
<evidence type="ECO:0000313" key="2">
    <source>
        <dbReference type="EMBL" id="TMQ57321.1"/>
    </source>
</evidence>
<dbReference type="InterPro" id="IPR036280">
    <property type="entry name" value="Multihaem_cyt_sf"/>
</dbReference>
<evidence type="ECO:0000313" key="3">
    <source>
        <dbReference type="Proteomes" id="UP000316852"/>
    </source>
</evidence>